<evidence type="ECO:0000313" key="3">
    <source>
        <dbReference type="Proteomes" id="UP000003240"/>
    </source>
</evidence>
<dbReference type="SUPFAM" id="SSF50346">
    <property type="entry name" value="PRC-barrel domain"/>
    <property type="match status" value="2"/>
</dbReference>
<dbReference type="Proteomes" id="UP000003240">
    <property type="component" value="Unassembled WGS sequence"/>
</dbReference>
<name>F7NJN9_9FIRM</name>
<accession>F7NJN9</accession>
<reference evidence="2 3" key="1">
    <citation type="journal article" date="2011" name="EMBO J.">
        <title>Structural diversity of bacterial flagellar motors.</title>
        <authorList>
            <person name="Chen S."/>
            <person name="Beeby M."/>
            <person name="Murphy G.E."/>
            <person name="Leadbetter J.R."/>
            <person name="Hendrixson D.R."/>
            <person name="Briegel A."/>
            <person name="Li Z."/>
            <person name="Shi J."/>
            <person name="Tocheva E.I."/>
            <person name="Muller A."/>
            <person name="Dobro M.J."/>
            <person name="Jensen G.J."/>
        </authorList>
    </citation>
    <scope>NUCLEOTIDE SEQUENCE [LARGE SCALE GENOMIC DNA]</scope>
    <source>
        <strain evidence="2 3">DSM 6540</strain>
    </source>
</reference>
<dbReference type="RefSeq" id="WP_004095681.1">
    <property type="nucleotide sequence ID" value="NZ_AFGF01000097.1"/>
</dbReference>
<keyword evidence="3" id="KW-1185">Reference proteome</keyword>
<dbReference type="InterPro" id="IPR011033">
    <property type="entry name" value="PRC_barrel-like_sf"/>
</dbReference>
<dbReference type="EMBL" id="AFGF01000097">
    <property type="protein sequence ID" value="EGO63743.1"/>
    <property type="molecule type" value="Genomic_DNA"/>
</dbReference>
<dbReference type="Gene3D" id="2.30.30.240">
    <property type="entry name" value="PRC-barrel domain"/>
    <property type="match status" value="1"/>
</dbReference>
<dbReference type="eggNOG" id="COG3881">
    <property type="taxonomic scope" value="Bacteria"/>
</dbReference>
<gene>
    <name evidence="2" type="ORF">ALO_11484</name>
</gene>
<evidence type="ECO:0000259" key="1">
    <source>
        <dbReference type="Pfam" id="PF05239"/>
    </source>
</evidence>
<dbReference type="AlphaFoldDB" id="F7NJN9"/>
<dbReference type="InterPro" id="IPR027275">
    <property type="entry name" value="PRC-brl_dom"/>
</dbReference>
<dbReference type="OrthoDB" id="53812at2"/>
<protein>
    <submittedName>
        <fullName evidence="2">PRC-barrel domain protein</fullName>
    </submittedName>
</protein>
<comment type="caution">
    <text evidence="2">The sequence shown here is derived from an EMBL/GenBank/DDBJ whole genome shotgun (WGS) entry which is preliminary data.</text>
</comment>
<organism evidence="2 3">
    <name type="scientific">Acetonema longum DSM 6540</name>
    <dbReference type="NCBI Taxonomy" id="1009370"/>
    <lineage>
        <taxon>Bacteria</taxon>
        <taxon>Bacillati</taxon>
        <taxon>Bacillota</taxon>
        <taxon>Negativicutes</taxon>
        <taxon>Acetonemataceae</taxon>
        <taxon>Acetonema</taxon>
    </lineage>
</organism>
<sequence>MQKSKDILHLPVVSILEGKELGLVRDLVINPADAEVIALAIDAGMWYLGAKILSFSAIKGLGKGAVTIETSDDLLPIFQVPEAVQFLNTGVKIIGTKVLSNTGQIQGKINEFYLDEAGRIISCEIENLQGETIKVPANRFITLGKDVLIITDSKEPDGGPELSNAAAYQNVTPLRPLTRLNSSEEEHHAGSFSIEDFAHRSDDKQRQYLLGKKSTRRIQTETGVVIVEHGAEITEEVIQKAKLAGKYLELAMHP</sequence>
<dbReference type="STRING" id="1009370.ALO_11484"/>
<proteinExistence type="predicted"/>
<evidence type="ECO:0000313" key="2">
    <source>
        <dbReference type="EMBL" id="EGO63743.1"/>
    </source>
</evidence>
<feature type="domain" description="PRC-barrel" evidence="1">
    <location>
        <begin position="5"/>
        <end position="71"/>
    </location>
</feature>
<dbReference type="Pfam" id="PF05239">
    <property type="entry name" value="PRC"/>
    <property type="match status" value="2"/>
</dbReference>
<feature type="domain" description="PRC-barrel" evidence="1">
    <location>
        <begin position="92"/>
        <end position="155"/>
    </location>
</feature>